<reference evidence="1" key="3">
    <citation type="submission" date="2025-09" db="UniProtKB">
        <authorList>
            <consortium name="Ensembl"/>
        </authorList>
    </citation>
    <scope>IDENTIFICATION</scope>
</reference>
<dbReference type="Ensembl" id="ENSEAST00005040940.1">
    <property type="protein sequence ID" value="ENSEASP00005057950.1"/>
    <property type="gene ID" value="ENSEASG00005034920.1"/>
</dbReference>
<dbReference type="GeneTree" id="ENSGT01140000286539"/>
<protein>
    <submittedName>
        <fullName evidence="1">Uncharacterized protein</fullName>
    </submittedName>
</protein>
<sequence>MAFPPDLYPSASLKNESINKLFAQCCQDLVEAIEDFPPVSGACLPHSLKNVITDPTSERRPTQRLTCTVTITFTPTFKHANMYGPGPRQASPRPLRGPSALRLGLTSILWGSLGVPSYRRGN</sequence>
<evidence type="ECO:0000313" key="1">
    <source>
        <dbReference type="Ensembl" id="ENSEASP00005057950.1"/>
    </source>
</evidence>
<reference evidence="1 2" key="1">
    <citation type="journal article" date="2020" name="Nat. Commun.">
        <title>Donkey genomes provide new insights into domestication and selection for coat color.</title>
        <authorList>
            <person name="Wang"/>
            <person name="C."/>
            <person name="Li"/>
            <person name="H."/>
            <person name="Guo"/>
            <person name="Y."/>
            <person name="Huang"/>
            <person name="J."/>
            <person name="Sun"/>
            <person name="Y."/>
            <person name="Min"/>
            <person name="J."/>
            <person name="Wang"/>
            <person name="J."/>
            <person name="Fang"/>
            <person name="X."/>
            <person name="Zhao"/>
            <person name="Z."/>
            <person name="Wang"/>
            <person name="S."/>
            <person name="Zhang"/>
            <person name="Y."/>
            <person name="Liu"/>
            <person name="Q."/>
            <person name="Jiang"/>
            <person name="Q."/>
            <person name="Wang"/>
            <person name="X."/>
            <person name="Guo"/>
            <person name="Y."/>
            <person name="Yang"/>
            <person name="C."/>
            <person name="Wang"/>
            <person name="Y."/>
            <person name="Tian"/>
            <person name="F."/>
            <person name="Zhuang"/>
            <person name="G."/>
            <person name="Fan"/>
            <person name="Y."/>
            <person name="Gao"/>
            <person name="Q."/>
            <person name="Li"/>
            <person name="Y."/>
            <person name="Ju"/>
            <person name="Z."/>
            <person name="Li"/>
            <person name="J."/>
            <person name="Li"/>
            <person name="R."/>
            <person name="Hou"/>
            <person name="M."/>
            <person name="Yang"/>
            <person name="G."/>
            <person name="Liu"/>
            <person name="G."/>
            <person name="Liu"/>
            <person name="W."/>
            <person name="Guo"/>
            <person name="J."/>
            <person name="Pan"/>
            <person name="S."/>
            <person name="Fan"/>
            <person name="G."/>
            <person name="Zhang"/>
            <person name="W."/>
            <person name="Zhang"/>
            <person name="R."/>
            <person name="Yu"/>
            <person name="J."/>
            <person name="Zhang"/>
            <person name="X."/>
            <person name="Yin"/>
            <person name="Q."/>
            <person name="Ji"/>
            <person name="C."/>
            <person name="Jin"/>
            <person name="Y."/>
            <person name="Yue"/>
            <person name="G."/>
            <person name="Liu"/>
            <person name="M."/>
            <person name="Xu"/>
            <person name="J."/>
            <person name="Liu"/>
            <person name="S."/>
            <person name="Jordana"/>
            <person name="J."/>
            <person name="Noce"/>
            <person name="A."/>
            <person name="Amills"/>
            <person name="M."/>
            <person name="Wu"/>
            <person name="D.D."/>
            <person name="Li"/>
            <person name="S."/>
            <person name="Zhou"/>
            <person name="X. and Zhong"/>
            <person name="J."/>
        </authorList>
    </citation>
    <scope>NUCLEOTIDE SEQUENCE [LARGE SCALE GENOMIC DNA]</scope>
</reference>
<proteinExistence type="predicted"/>
<organism evidence="1 2">
    <name type="scientific">Equus asinus</name>
    <name type="common">Donkey</name>
    <name type="synonym">Equus africanus asinus</name>
    <dbReference type="NCBI Taxonomy" id="9793"/>
    <lineage>
        <taxon>Eukaryota</taxon>
        <taxon>Metazoa</taxon>
        <taxon>Chordata</taxon>
        <taxon>Craniata</taxon>
        <taxon>Vertebrata</taxon>
        <taxon>Euteleostomi</taxon>
        <taxon>Mammalia</taxon>
        <taxon>Eutheria</taxon>
        <taxon>Laurasiatheria</taxon>
        <taxon>Perissodactyla</taxon>
        <taxon>Equidae</taxon>
        <taxon>Equus</taxon>
    </lineage>
</organism>
<accession>A0A9L0K9H8</accession>
<dbReference type="AlphaFoldDB" id="A0A9L0K9H8"/>
<dbReference type="Proteomes" id="UP000694387">
    <property type="component" value="Chromosome 8"/>
</dbReference>
<evidence type="ECO:0000313" key="2">
    <source>
        <dbReference type="Proteomes" id="UP000694387"/>
    </source>
</evidence>
<reference evidence="1" key="2">
    <citation type="submission" date="2025-08" db="UniProtKB">
        <authorList>
            <consortium name="Ensembl"/>
        </authorList>
    </citation>
    <scope>IDENTIFICATION</scope>
</reference>
<keyword evidence="2" id="KW-1185">Reference proteome</keyword>
<name>A0A9L0K9H8_EQUAS</name>